<gene>
    <name evidence="1" type="ORF">GMRT_12236</name>
</gene>
<sequence>MSLGVPFSSGTRITAFADTANTLEIRVPHIDRPSGHRNDDFTFDRIVTNRRSASASGSSFGAPRYTYSQVGHPETYGLAGDFFSFDRSKALSGTGSRRASSASRSMEPMALTAGTSNIMKELGKHSFYPRSSDVGLQNTGINDQPGTRVFGKLSELCFTRPRQLIGVIQTPVRPGPTWTARPSDLPKLDAHLPLVTEDLERRERAKNNHGRLYCSDIIAPNTSVPASVGHPVVPLVTRYTTPRSSLSGKLRAASAGRALASLGAMSVSSATSVSGTSLYQPVSSRPIGITAGSLVKSSMTASRNGGSPSVSTAPGTMRISSDFGTAKYGNSSFH</sequence>
<keyword evidence="2" id="KW-1185">Reference proteome</keyword>
<accession>A0A4Z1SYR3</accession>
<evidence type="ECO:0000313" key="1">
    <source>
        <dbReference type="EMBL" id="TNJ30610.1"/>
    </source>
</evidence>
<dbReference type="AlphaFoldDB" id="A0A4Z1SYR3"/>
<comment type="caution">
    <text evidence="1">The sequence shown here is derived from an EMBL/GenBank/DDBJ whole genome shotgun (WGS) entry which is preliminary data.</text>
</comment>
<proteinExistence type="predicted"/>
<dbReference type="Proteomes" id="UP000315496">
    <property type="component" value="Chromosome 1"/>
</dbReference>
<name>A0A4Z1SYR3_GIAMU</name>
<reference evidence="1 2" key="1">
    <citation type="submission" date="2019-05" db="EMBL/GenBank/DDBJ databases">
        <title>The compact genome of Giardia muris reveals important steps in the evolution of intestinal protozoan parasites.</title>
        <authorList>
            <person name="Xu F."/>
            <person name="Jimenez-Gonzalez A."/>
            <person name="Einarsson E."/>
            <person name="Astvaldsson A."/>
            <person name="Peirasmaki D."/>
            <person name="Eckmann L."/>
            <person name="Andersson J.O."/>
            <person name="Svard S.G."/>
            <person name="Jerlstrom-Hultqvist J."/>
        </authorList>
    </citation>
    <scope>NUCLEOTIDE SEQUENCE [LARGE SCALE GENOMIC DNA]</scope>
    <source>
        <strain evidence="1 2">Roberts-Thomson</strain>
    </source>
</reference>
<dbReference type="VEuPathDB" id="GiardiaDB:GMRT_12236"/>
<dbReference type="OrthoDB" id="10255528at2759"/>
<evidence type="ECO:0000313" key="2">
    <source>
        <dbReference type="Proteomes" id="UP000315496"/>
    </source>
</evidence>
<protein>
    <submittedName>
        <fullName evidence="1">Uncharacterized protein</fullName>
    </submittedName>
</protein>
<organism evidence="1 2">
    <name type="scientific">Giardia muris</name>
    <dbReference type="NCBI Taxonomy" id="5742"/>
    <lineage>
        <taxon>Eukaryota</taxon>
        <taxon>Metamonada</taxon>
        <taxon>Diplomonadida</taxon>
        <taxon>Hexamitidae</taxon>
        <taxon>Giardiinae</taxon>
        <taxon>Giardia</taxon>
    </lineage>
</organism>
<dbReference type="EMBL" id="VDLU01000001">
    <property type="protein sequence ID" value="TNJ30610.1"/>
    <property type="molecule type" value="Genomic_DNA"/>
</dbReference>